<evidence type="ECO:0000256" key="1">
    <source>
        <dbReference type="SAM" id="Phobius"/>
    </source>
</evidence>
<keyword evidence="1" id="KW-0472">Membrane</keyword>
<gene>
    <name evidence="2" type="ORF">LTR84_002469</name>
</gene>
<accession>A0AAV9NDK9</accession>
<protein>
    <recommendedName>
        <fullName evidence="4">Transcription factor domain-containing protein</fullName>
    </recommendedName>
</protein>
<dbReference type="RefSeq" id="XP_064706304.1">
    <property type="nucleotide sequence ID" value="XM_064846079.1"/>
</dbReference>
<evidence type="ECO:0000313" key="3">
    <source>
        <dbReference type="Proteomes" id="UP001358417"/>
    </source>
</evidence>
<sequence>MADVLYSSTYLTTPLFNLDKWGFEASYECWRQESGFDKFWEETKKRSRLDRAINDCALRAIFDHLRELLAAEQYVRDNPQPPTSDSFRWMNARREECESRLLSGYTELDGAASGNHLRGSESIMLAACTCLAAICWIEVTFGFALPKKRDLLLSRLTTCISNCGAVLSGKLKLWILFVGLLLEGSVRNSPSGNAYMMQAKEVQQEYCTTAEAVLEGFLYSKDQGAYGHN</sequence>
<comment type="caution">
    <text evidence="2">The sequence shown here is derived from an EMBL/GenBank/DDBJ whole genome shotgun (WGS) entry which is preliminary data.</text>
</comment>
<keyword evidence="1" id="KW-1133">Transmembrane helix</keyword>
<evidence type="ECO:0008006" key="4">
    <source>
        <dbReference type="Google" id="ProtNLM"/>
    </source>
</evidence>
<proteinExistence type="predicted"/>
<keyword evidence="3" id="KW-1185">Reference proteome</keyword>
<reference evidence="2 3" key="1">
    <citation type="submission" date="2023-08" db="EMBL/GenBank/DDBJ databases">
        <title>Black Yeasts Isolated from many extreme environments.</title>
        <authorList>
            <person name="Coleine C."/>
            <person name="Stajich J.E."/>
            <person name="Selbmann L."/>
        </authorList>
    </citation>
    <scope>NUCLEOTIDE SEQUENCE [LARGE SCALE GENOMIC DNA]</scope>
    <source>
        <strain evidence="2 3">CCFEE 5792</strain>
    </source>
</reference>
<dbReference type="GeneID" id="89970677"/>
<feature type="transmembrane region" description="Helical" evidence="1">
    <location>
        <begin position="123"/>
        <end position="145"/>
    </location>
</feature>
<organism evidence="2 3">
    <name type="scientific">Exophiala bonariae</name>
    <dbReference type="NCBI Taxonomy" id="1690606"/>
    <lineage>
        <taxon>Eukaryota</taxon>
        <taxon>Fungi</taxon>
        <taxon>Dikarya</taxon>
        <taxon>Ascomycota</taxon>
        <taxon>Pezizomycotina</taxon>
        <taxon>Eurotiomycetes</taxon>
        <taxon>Chaetothyriomycetidae</taxon>
        <taxon>Chaetothyriales</taxon>
        <taxon>Herpotrichiellaceae</taxon>
        <taxon>Exophiala</taxon>
    </lineage>
</organism>
<name>A0AAV9NDK9_9EURO</name>
<dbReference type="AlphaFoldDB" id="A0AAV9NDK9"/>
<dbReference type="EMBL" id="JAVRRD010000013">
    <property type="protein sequence ID" value="KAK5052604.1"/>
    <property type="molecule type" value="Genomic_DNA"/>
</dbReference>
<dbReference type="Proteomes" id="UP001358417">
    <property type="component" value="Unassembled WGS sequence"/>
</dbReference>
<evidence type="ECO:0000313" key="2">
    <source>
        <dbReference type="EMBL" id="KAK5052604.1"/>
    </source>
</evidence>
<keyword evidence="1" id="KW-0812">Transmembrane</keyword>